<sequence>MGRDVFLTRLVLGRSSHESPEQLPPNRSTSAPQDQTPQYDERGHPVNPRARALGRALRDAQNDILAAVGVVERKRVHIAGFPLPPPKDPSVMKQVEAEDLSGTLVAIFGTLTRYAGTWWVGALQDRVLTYDYPLELSFWELVGAQLRSEGSAAFLFAGLPAQLISMIMNDGDLWASFIVSLVDDAVFRSNLSRKSRVAILRRKPWIRKLIAISIEVAFAPIVLHAAYQRLFLAPPSQLLPRLQTFNPFSASSPLQAVAVPEHLRLGGVTGWLSALSASPVVLVIAWRRSMASIQRFMYEPLEKGILTPDNPDQYTADEATERRRFLEKDAKDSQQTNHTWSNWFFTCLNWSWRIDAASGATGNVIDRTPRRNHGNGQNADTRTSADIRETRANRDWEQRASSEAAA</sequence>
<accession>A0A5N5D3L6</accession>
<dbReference type="Proteomes" id="UP000325902">
    <property type="component" value="Unassembled WGS sequence"/>
</dbReference>
<evidence type="ECO:0000313" key="2">
    <source>
        <dbReference type="EMBL" id="KAB2572265.1"/>
    </source>
</evidence>
<dbReference type="OrthoDB" id="5383784at2759"/>
<dbReference type="EMBL" id="VCHE01000082">
    <property type="protein sequence ID" value="KAB2572265.1"/>
    <property type="molecule type" value="Genomic_DNA"/>
</dbReference>
<dbReference type="AlphaFoldDB" id="A0A5N5D3L6"/>
<organism evidence="2 3">
    <name type="scientific">Lasiodiplodia theobromae</name>
    <dbReference type="NCBI Taxonomy" id="45133"/>
    <lineage>
        <taxon>Eukaryota</taxon>
        <taxon>Fungi</taxon>
        <taxon>Dikarya</taxon>
        <taxon>Ascomycota</taxon>
        <taxon>Pezizomycotina</taxon>
        <taxon>Dothideomycetes</taxon>
        <taxon>Dothideomycetes incertae sedis</taxon>
        <taxon>Botryosphaeriales</taxon>
        <taxon>Botryosphaeriaceae</taxon>
        <taxon>Lasiodiplodia</taxon>
    </lineage>
</organism>
<comment type="caution">
    <text evidence="2">The sequence shown here is derived from an EMBL/GenBank/DDBJ whole genome shotgun (WGS) entry which is preliminary data.</text>
</comment>
<reference evidence="2 3" key="1">
    <citation type="journal article" date="2019" name="Sci. Rep.">
        <title>A multi-omics analysis of the grapevine pathogen Lasiodiplodia theobromae reveals that temperature affects the expression of virulence- and pathogenicity-related genes.</title>
        <authorList>
            <person name="Felix C."/>
            <person name="Meneses R."/>
            <person name="Goncalves M.F.M."/>
            <person name="Tilleman L."/>
            <person name="Duarte A.S."/>
            <person name="Jorrin-Novo J.V."/>
            <person name="Van de Peer Y."/>
            <person name="Deforce D."/>
            <person name="Van Nieuwerburgh F."/>
            <person name="Esteves A.C."/>
            <person name="Alves A."/>
        </authorList>
    </citation>
    <scope>NUCLEOTIDE SEQUENCE [LARGE SCALE GENOMIC DNA]</scope>
    <source>
        <strain evidence="2 3">LA-SOL3</strain>
    </source>
</reference>
<keyword evidence="3" id="KW-1185">Reference proteome</keyword>
<evidence type="ECO:0000256" key="1">
    <source>
        <dbReference type="SAM" id="MobiDB-lite"/>
    </source>
</evidence>
<feature type="region of interest" description="Disordered" evidence="1">
    <location>
        <begin position="12"/>
        <end position="47"/>
    </location>
</feature>
<gene>
    <name evidence="2" type="ORF">DBV05_g9068</name>
</gene>
<name>A0A5N5D3L6_9PEZI</name>
<feature type="compositionally biased region" description="Polar residues" evidence="1">
    <location>
        <begin position="25"/>
        <end position="38"/>
    </location>
</feature>
<feature type="compositionally biased region" description="Basic and acidic residues" evidence="1">
    <location>
        <begin position="383"/>
        <end position="400"/>
    </location>
</feature>
<proteinExistence type="predicted"/>
<feature type="region of interest" description="Disordered" evidence="1">
    <location>
        <begin position="362"/>
        <end position="406"/>
    </location>
</feature>
<protein>
    <submittedName>
        <fullName evidence="2">Uncharacterized protein</fullName>
    </submittedName>
</protein>
<evidence type="ECO:0000313" key="3">
    <source>
        <dbReference type="Proteomes" id="UP000325902"/>
    </source>
</evidence>